<dbReference type="AlphaFoldDB" id="A0A401LEF4"/>
<dbReference type="Pfam" id="PF14198">
    <property type="entry name" value="TnpV"/>
    <property type="match status" value="1"/>
</dbReference>
<dbReference type="EMBL" id="BHVZ01000004">
    <property type="protein sequence ID" value="GCB29852.1"/>
    <property type="molecule type" value="Genomic_DNA"/>
</dbReference>
<dbReference type="OrthoDB" id="9791178at2"/>
<dbReference type="InterPro" id="IPR026989">
    <property type="entry name" value="TnpV"/>
</dbReference>
<comment type="caution">
    <text evidence="1">The sequence shown here is derived from an EMBL/GenBank/DDBJ whole genome shotgun (WGS) entry which is preliminary data.</text>
</comment>
<accession>A0A401LEF4</accession>
<reference evidence="1 2" key="1">
    <citation type="submission" date="2018-10" db="EMBL/GenBank/DDBJ databases">
        <title>Draft Genome Sequence of Anaerotignum sp. KCTC 15736.</title>
        <authorList>
            <person name="Choi S.H."/>
            <person name="Kim J.S."/>
            <person name="Kang S.W."/>
            <person name="Lee J.S."/>
            <person name="Park S.H."/>
        </authorList>
    </citation>
    <scope>NUCLEOTIDE SEQUENCE [LARGE SCALE GENOMIC DNA]</scope>
    <source>
        <strain evidence="1 2">KCTC 15736</strain>
    </source>
</reference>
<name>A0A401LEF4_9FIRM</name>
<keyword evidence="2" id="KW-1185">Reference proteome</keyword>
<evidence type="ECO:0000313" key="2">
    <source>
        <dbReference type="Proteomes" id="UP000287361"/>
    </source>
</evidence>
<sequence>MKSIFEEMGGTYTLGEDEMYYPDLELPVDEEPHYGKYGRMRKAYIKEHRPWLYAELLFGGKLVSHLNSIDDTAHQRMELLIQQIQEQQGVNEELKSRDQMGWVGACNNIRNAAEEIVLNELIYC</sequence>
<dbReference type="Proteomes" id="UP000287361">
    <property type="component" value="Unassembled WGS sequence"/>
</dbReference>
<organism evidence="1 2">
    <name type="scientific">Anaerotignum faecicola</name>
    <dbReference type="NCBI Taxonomy" id="2358141"/>
    <lineage>
        <taxon>Bacteria</taxon>
        <taxon>Bacillati</taxon>
        <taxon>Bacillota</taxon>
        <taxon>Clostridia</taxon>
        <taxon>Lachnospirales</taxon>
        <taxon>Anaerotignaceae</taxon>
        <taxon>Anaerotignum</taxon>
    </lineage>
</organism>
<protein>
    <submittedName>
        <fullName evidence="1">TnpV protein</fullName>
    </submittedName>
</protein>
<evidence type="ECO:0000313" key="1">
    <source>
        <dbReference type="EMBL" id="GCB29852.1"/>
    </source>
</evidence>
<gene>
    <name evidence="1" type="ORF">KGMB03357_15130</name>
</gene>
<proteinExistence type="predicted"/>